<keyword evidence="2" id="KW-1185">Reference proteome</keyword>
<accession>A0AA39XMJ2</accession>
<protein>
    <submittedName>
        <fullName evidence="1">Uncharacterized protein</fullName>
    </submittedName>
</protein>
<dbReference type="AlphaFoldDB" id="A0AA39XMJ2"/>
<gene>
    <name evidence="1" type="ORF">B0T17DRAFT_519944</name>
</gene>
<evidence type="ECO:0000313" key="1">
    <source>
        <dbReference type="EMBL" id="KAK0636798.1"/>
    </source>
</evidence>
<proteinExistence type="predicted"/>
<evidence type="ECO:0000313" key="2">
    <source>
        <dbReference type="Proteomes" id="UP001174934"/>
    </source>
</evidence>
<organism evidence="1 2">
    <name type="scientific">Bombardia bombarda</name>
    <dbReference type="NCBI Taxonomy" id="252184"/>
    <lineage>
        <taxon>Eukaryota</taxon>
        <taxon>Fungi</taxon>
        <taxon>Dikarya</taxon>
        <taxon>Ascomycota</taxon>
        <taxon>Pezizomycotina</taxon>
        <taxon>Sordariomycetes</taxon>
        <taxon>Sordariomycetidae</taxon>
        <taxon>Sordariales</taxon>
        <taxon>Lasiosphaeriaceae</taxon>
        <taxon>Bombardia</taxon>
    </lineage>
</organism>
<name>A0AA39XMJ2_9PEZI</name>
<sequence>MGLGRGPNVNKCWLANLKVDPPLLICPIMDYDHSFGITDLSGCSSISCSKIARDRQYTCHKEKCLEGLAFIMRLHKCLTLPIRPMSACELDPIL</sequence>
<dbReference type="Proteomes" id="UP001174934">
    <property type="component" value="Unassembled WGS sequence"/>
</dbReference>
<feature type="non-terminal residue" evidence="1">
    <location>
        <position position="94"/>
    </location>
</feature>
<reference evidence="1" key="1">
    <citation type="submission" date="2023-06" db="EMBL/GenBank/DDBJ databases">
        <title>Genome-scale phylogeny and comparative genomics of the fungal order Sordariales.</title>
        <authorList>
            <consortium name="Lawrence Berkeley National Laboratory"/>
            <person name="Hensen N."/>
            <person name="Bonometti L."/>
            <person name="Westerberg I."/>
            <person name="Brannstrom I.O."/>
            <person name="Guillou S."/>
            <person name="Cros-Aarteil S."/>
            <person name="Calhoun S."/>
            <person name="Haridas S."/>
            <person name="Kuo A."/>
            <person name="Mondo S."/>
            <person name="Pangilinan J."/>
            <person name="Riley R."/>
            <person name="LaButti K."/>
            <person name="Andreopoulos B."/>
            <person name="Lipzen A."/>
            <person name="Chen C."/>
            <person name="Yanf M."/>
            <person name="Daum C."/>
            <person name="Ng V."/>
            <person name="Clum A."/>
            <person name="Steindorff A."/>
            <person name="Ohm R."/>
            <person name="Martin F."/>
            <person name="Silar P."/>
            <person name="Natvig D."/>
            <person name="Lalanne C."/>
            <person name="Gautier V."/>
            <person name="Ament-velasquez S.L."/>
            <person name="Kruys A."/>
            <person name="Hutchinson M.I."/>
            <person name="Powell A.J."/>
            <person name="Barry K."/>
            <person name="Miller A.N."/>
            <person name="Grigoriev I.V."/>
            <person name="Debuchy R."/>
            <person name="Gladieux P."/>
            <person name="Thoren M.H."/>
            <person name="Johannesson H."/>
        </authorList>
    </citation>
    <scope>NUCLEOTIDE SEQUENCE</scope>
    <source>
        <strain evidence="1">SMH3391-2</strain>
    </source>
</reference>
<comment type="caution">
    <text evidence="1">The sequence shown here is derived from an EMBL/GenBank/DDBJ whole genome shotgun (WGS) entry which is preliminary data.</text>
</comment>
<dbReference type="EMBL" id="JAULSR010000001">
    <property type="protein sequence ID" value="KAK0636798.1"/>
    <property type="molecule type" value="Genomic_DNA"/>
</dbReference>